<comment type="caution">
    <text evidence="4">The sequence shown here is derived from an EMBL/GenBank/DDBJ whole genome shotgun (WGS) entry which is preliminary data.</text>
</comment>
<feature type="compositionally biased region" description="Basic and acidic residues" evidence="1">
    <location>
        <begin position="1"/>
        <end position="22"/>
    </location>
</feature>
<dbReference type="GO" id="GO:0016020">
    <property type="term" value="C:membrane"/>
    <property type="evidence" value="ECO:0007669"/>
    <property type="project" value="TreeGrafter"/>
</dbReference>
<sequence>MDSIRRVDQLDTDDDGVKHRSDSITGLQSTTNDGQVRSTDAIEPLPTISLSNNSKDFDVYRLYTSFVSALRFDDKIGLTDYIVGFRELTKFFDQLGLVFVFVKNEVEEKLNVLQAHVNSGKKSHYDTVQKAVDYEIQNNLLTTTTSAGPSAARTLLRLHRAMNFIKLFLKCLADDPVSDSSATIAKRSYDKTLAAHHNYFVKLTVRAGFFSLPDRKKLDEIIFKGKKEELNDQFHRFIDTLNKIYAIIDRLYEDKGLLNLP</sequence>
<dbReference type="InterPro" id="IPR014830">
    <property type="entry name" value="Glycolipid_transfer_prot_dom"/>
</dbReference>
<dbReference type="GO" id="GO:1902387">
    <property type="term" value="F:ceramide 1-phosphate binding"/>
    <property type="evidence" value="ECO:0007669"/>
    <property type="project" value="TreeGrafter"/>
</dbReference>
<reference evidence="4" key="1">
    <citation type="submission" date="2021-02" db="EMBL/GenBank/DDBJ databases">
        <authorList>
            <person name="Nowell W R."/>
        </authorList>
    </citation>
    <scope>NUCLEOTIDE SEQUENCE</scope>
</reference>
<evidence type="ECO:0000313" key="7">
    <source>
        <dbReference type="Proteomes" id="UP000663829"/>
    </source>
</evidence>
<dbReference type="PANTHER" id="PTHR10219:SF43">
    <property type="entry name" value="GLYCOLIPID TRANSFER PROTEIN DOMAIN-CONTAINING PROTEIN"/>
    <property type="match status" value="1"/>
</dbReference>
<dbReference type="PANTHER" id="PTHR10219">
    <property type="entry name" value="GLYCOLIPID TRANSFER PROTEIN-RELATED"/>
    <property type="match status" value="1"/>
</dbReference>
<evidence type="ECO:0000313" key="5">
    <source>
        <dbReference type="EMBL" id="CAF3950923.1"/>
    </source>
</evidence>
<dbReference type="GO" id="GO:0005829">
    <property type="term" value="C:cytosol"/>
    <property type="evidence" value="ECO:0007669"/>
    <property type="project" value="TreeGrafter"/>
</dbReference>
<dbReference type="OrthoDB" id="116883at2759"/>
<name>A0A814W6U9_9BILA</name>
<dbReference type="EMBL" id="CAJOBC010008485">
    <property type="protein sequence ID" value="CAF3962811.1"/>
    <property type="molecule type" value="Genomic_DNA"/>
</dbReference>
<feature type="region of interest" description="Disordered" evidence="1">
    <location>
        <begin position="1"/>
        <end position="35"/>
    </location>
</feature>
<dbReference type="Proteomes" id="UP000682733">
    <property type="component" value="Unassembled WGS sequence"/>
</dbReference>
<evidence type="ECO:0000256" key="1">
    <source>
        <dbReference type="SAM" id="MobiDB-lite"/>
    </source>
</evidence>
<gene>
    <name evidence="4" type="ORF">GPM918_LOCUS23589</name>
    <name evidence="3" type="ORF">OVA965_LOCUS21445</name>
    <name evidence="6" type="ORF">SRO942_LOCUS23588</name>
    <name evidence="5" type="ORF">TMI583_LOCUS22095</name>
</gene>
<dbReference type="AlphaFoldDB" id="A0A814W6U9"/>
<proteinExistence type="predicted"/>
<dbReference type="Proteomes" id="UP000677228">
    <property type="component" value="Unassembled WGS sequence"/>
</dbReference>
<feature type="domain" description="Glycolipid transfer protein" evidence="2">
    <location>
        <begin position="78"/>
        <end position="218"/>
    </location>
</feature>
<keyword evidence="7" id="KW-1185">Reference proteome</keyword>
<dbReference type="Proteomes" id="UP000681722">
    <property type="component" value="Unassembled WGS sequence"/>
</dbReference>
<dbReference type="Gene3D" id="1.10.3520.10">
    <property type="entry name" value="Glycolipid transfer protein"/>
    <property type="match status" value="1"/>
</dbReference>
<dbReference type="Proteomes" id="UP000663829">
    <property type="component" value="Unassembled WGS sequence"/>
</dbReference>
<evidence type="ECO:0000313" key="6">
    <source>
        <dbReference type="EMBL" id="CAF3962811.1"/>
    </source>
</evidence>
<dbReference type="SUPFAM" id="SSF110004">
    <property type="entry name" value="Glycolipid transfer protein, GLTP"/>
    <property type="match status" value="1"/>
</dbReference>
<dbReference type="EMBL" id="CAJNOK010011754">
    <property type="protein sequence ID" value="CAF1147729.1"/>
    <property type="molecule type" value="Genomic_DNA"/>
</dbReference>
<feature type="compositionally biased region" description="Polar residues" evidence="1">
    <location>
        <begin position="23"/>
        <end position="35"/>
    </location>
</feature>
<evidence type="ECO:0000259" key="2">
    <source>
        <dbReference type="Pfam" id="PF08718"/>
    </source>
</evidence>
<dbReference type="EMBL" id="CAJNOQ010008484">
    <property type="protein sequence ID" value="CAF1198402.1"/>
    <property type="molecule type" value="Genomic_DNA"/>
</dbReference>
<dbReference type="InterPro" id="IPR036497">
    <property type="entry name" value="GLTP_sf"/>
</dbReference>
<dbReference type="EMBL" id="CAJOBA010029569">
    <property type="protein sequence ID" value="CAF3950923.1"/>
    <property type="molecule type" value="Genomic_DNA"/>
</dbReference>
<accession>A0A814W6U9</accession>
<protein>
    <recommendedName>
        <fullName evidence="2">Glycolipid transfer protein domain-containing protein</fullName>
    </recommendedName>
</protein>
<dbReference type="GO" id="GO:1902388">
    <property type="term" value="F:ceramide 1-phosphate transfer activity"/>
    <property type="evidence" value="ECO:0007669"/>
    <property type="project" value="TreeGrafter"/>
</dbReference>
<dbReference type="Pfam" id="PF08718">
    <property type="entry name" value="GLTP"/>
    <property type="match status" value="1"/>
</dbReference>
<evidence type="ECO:0000313" key="4">
    <source>
        <dbReference type="EMBL" id="CAF1198402.1"/>
    </source>
</evidence>
<evidence type="ECO:0000313" key="3">
    <source>
        <dbReference type="EMBL" id="CAF1147729.1"/>
    </source>
</evidence>
<organism evidence="4 7">
    <name type="scientific">Didymodactylos carnosus</name>
    <dbReference type="NCBI Taxonomy" id="1234261"/>
    <lineage>
        <taxon>Eukaryota</taxon>
        <taxon>Metazoa</taxon>
        <taxon>Spiralia</taxon>
        <taxon>Gnathifera</taxon>
        <taxon>Rotifera</taxon>
        <taxon>Eurotatoria</taxon>
        <taxon>Bdelloidea</taxon>
        <taxon>Philodinida</taxon>
        <taxon>Philodinidae</taxon>
        <taxon>Didymodactylos</taxon>
    </lineage>
</organism>